<evidence type="ECO:0000313" key="2">
    <source>
        <dbReference type="Proteomes" id="UP000307749"/>
    </source>
</evidence>
<organism evidence="1 2">
    <name type="scientific">Metallibacterium scheffleri</name>
    <dbReference type="NCBI Taxonomy" id="993689"/>
    <lineage>
        <taxon>Bacteria</taxon>
        <taxon>Pseudomonadati</taxon>
        <taxon>Pseudomonadota</taxon>
        <taxon>Gammaproteobacteria</taxon>
        <taxon>Lysobacterales</taxon>
        <taxon>Rhodanobacteraceae</taxon>
        <taxon>Metallibacterium</taxon>
    </lineage>
</organism>
<dbReference type="EMBL" id="MWQO01000029">
    <property type="protein sequence ID" value="THD10345.1"/>
    <property type="molecule type" value="Genomic_DNA"/>
</dbReference>
<proteinExistence type="predicted"/>
<gene>
    <name evidence="1" type="ORF">B1806_08945</name>
</gene>
<evidence type="ECO:0000313" key="1">
    <source>
        <dbReference type="EMBL" id="THD10345.1"/>
    </source>
</evidence>
<name>A0A4S3KN23_9GAMM</name>
<sequence>MLFATIAAAASNLNLSKSNIYRLTYSSELAGPIQVQAMLAELDQMGPADVAKLKLWLPANFKRFGIAGERIRKIVVLPRGRSMKETGIVLLTQPDDEAAAIAVTVKSSKSNVSD</sequence>
<comment type="caution">
    <text evidence="1">The sequence shown here is derived from an EMBL/GenBank/DDBJ whole genome shotgun (WGS) entry which is preliminary data.</text>
</comment>
<protein>
    <submittedName>
        <fullName evidence="1">Uncharacterized protein</fullName>
    </submittedName>
</protein>
<dbReference type="Proteomes" id="UP000307749">
    <property type="component" value="Unassembled WGS sequence"/>
</dbReference>
<reference evidence="1 2" key="1">
    <citation type="submission" date="2017-02" db="EMBL/GenBank/DDBJ databases">
        <title>Whole genome sequencing of Metallibacterium scheffleri DSM 24874 (T).</title>
        <authorList>
            <person name="Kumar S."/>
            <person name="Patil P."/>
            <person name="Patil P.B."/>
        </authorList>
    </citation>
    <scope>NUCLEOTIDE SEQUENCE [LARGE SCALE GENOMIC DNA]</scope>
    <source>
        <strain evidence="1 2">DSM 24874</strain>
    </source>
</reference>
<keyword evidence="2" id="KW-1185">Reference proteome</keyword>
<accession>A0A4S3KN23</accession>
<dbReference type="AlphaFoldDB" id="A0A4S3KN23"/>